<dbReference type="AlphaFoldDB" id="A0A545SPN3"/>
<name>A0A545SPN3_9GAMM</name>
<evidence type="ECO:0000313" key="1">
    <source>
        <dbReference type="EMBL" id="TQV66907.1"/>
    </source>
</evidence>
<dbReference type="OrthoDB" id="9775333at2"/>
<reference evidence="1 2" key="1">
    <citation type="submission" date="2019-06" db="EMBL/GenBank/DDBJ databases">
        <title>Whole genome sequence for Cellvibrionaceae sp. R142.</title>
        <authorList>
            <person name="Wang G."/>
        </authorList>
    </citation>
    <scope>NUCLEOTIDE SEQUENCE [LARGE SCALE GENOMIC DNA]</scope>
    <source>
        <strain evidence="1 2">R142</strain>
    </source>
</reference>
<dbReference type="Proteomes" id="UP000319732">
    <property type="component" value="Unassembled WGS sequence"/>
</dbReference>
<dbReference type="PANTHER" id="PTHR35566:SF1">
    <property type="entry name" value="TYPE VI SECRETION SYSTEM BASEPLATE COMPONENT TSSK1"/>
    <property type="match status" value="1"/>
</dbReference>
<dbReference type="RefSeq" id="WP_142929969.1">
    <property type="nucleotide sequence ID" value="NZ_ML660114.1"/>
</dbReference>
<dbReference type="PANTHER" id="PTHR35566">
    <property type="entry name" value="BLR3599 PROTEIN"/>
    <property type="match status" value="1"/>
</dbReference>
<evidence type="ECO:0000313" key="2">
    <source>
        <dbReference type="Proteomes" id="UP000319732"/>
    </source>
</evidence>
<gene>
    <name evidence="1" type="primary">tssK</name>
    <name evidence="1" type="ORF">FKG94_26495</name>
</gene>
<dbReference type="InterPro" id="IPR010263">
    <property type="entry name" value="T6SS_TssK"/>
</dbReference>
<accession>A0A545SPN3</accession>
<dbReference type="Pfam" id="PF05936">
    <property type="entry name" value="T6SS_VasE"/>
    <property type="match status" value="1"/>
</dbReference>
<comment type="caution">
    <text evidence="1">The sequence shown here is derived from an EMBL/GenBank/DDBJ whole genome shotgun (WGS) entry which is preliminary data.</text>
</comment>
<proteinExistence type="predicted"/>
<sequence>MSVSNKVIWSEGMFLRPQHFQQQDRYLERYIEGRTNALNAYFSGLQALAIDAEPLQLGKISITAARGVFPDGTPFSIPDHENLPPVLEVPENTREETVYLCIPLRRPGSLDVIRAEDSQLHAHQARFQAHSLDARDSASAAGEEARIQIGKLRLALKLGTDDLSGYATIGVARIRERNPDKPVELDNNYIPPLLDCAESPVLKAYFEELKSLLKQRGEALSHRLSDSGRAGSAEIADYMLLQVINRIEPLVAHLSQQKGLHPVAFFTELVQMAGELATFTTGDKRAPVFAPYQHDNLADTFAGIFAVLRQCLSMVLEQSAIAMKLVERKYGIHVAAITDPSLVTDASFVLAAKADMQGDLLRSHMPTQTKVAPVEKIRDLISAQLPGVKLRPLPVAPRQIPYHAGFTYFELERSGEIWNMMKSSGGFAIHLGADFPNLEMELWAIRD</sequence>
<dbReference type="NCBIfam" id="TIGR03353">
    <property type="entry name" value="VI_chp_4"/>
    <property type="match status" value="1"/>
</dbReference>
<organism evidence="1 2">
    <name type="scientific">Exilibacterium tricleocarpae</name>
    <dbReference type="NCBI Taxonomy" id="2591008"/>
    <lineage>
        <taxon>Bacteria</taxon>
        <taxon>Pseudomonadati</taxon>
        <taxon>Pseudomonadota</taxon>
        <taxon>Gammaproteobacteria</taxon>
        <taxon>Cellvibrionales</taxon>
        <taxon>Cellvibrionaceae</taxon>
        <taxon>Exilibacterium</taxon>
    </lineage>
</organism>
<protein>
    <submittedName>
        <fullName evidence="1">Type VI secretion system baseplate subunit TssK</fullName>
    </submittedName>
</protein>
<dbReference type="EMBL" id="VHSG01000038">
    <property type="protein sequence ID" value="TQV66907.1"/>
    <property type="molecule type" value="Genomic_DNA"/>
</dbReference>
<keyword evidence="2" id="KW-1185">Reference proteome</keyword>